<dbReference type="InterPro" id="IPR029055">
    <property type="entry name" value="Ntn_hydrolases_N"/>
</dbReference>
<name>A0A662Z9D7_9STAP</name>
<dbReference type="InterPro" id="IPR010430">
    <property type="entry name" value="DUF1028"/>
</dbReference>
<dbReference type="EMBL" id="FOIT01000008">
    <property type="protein sequence ID" value="SEW19725.1"/>
    <property type="molecule type" value="Genomic_DNA"/>
</dbReference>
<evidence type="ECO:0000313" key="2">
    <source>
        <dbReference type="Proteomes" id="UP000243605"/>
    </source>
</evidence>
<dbReference type="GO" id="GO:0016787">
    <property type="term" value="F:hydrolase activity"/>
    <property type="evidence" value="ECO:0007669"/>
    <property type="project" value="UniProtKB-KW"/>
</dbReference>
<protein>
    <submittedName>
        <fullName evidence="1">Uncharacterized conserved protein, Ntn-hydrolase superfamily</fullName>
    </submittedName>
</protein>
<dbReference type="Pfam" id="PF06267">
    <property type="entry name" value="DUF1028"/>
    <property type="match status" value="1"/>
</dbReference>
<dbReference type="OrthoDB" id="9790012at2"/>
<evidence type="ECO:0000313" key="1">
    <source>
        <dbReference type="EMBL" id="SEW19725.1"/>
    </source>
</evidence>
<gene>
    <name evidence="1" type="ORF">SAMN05192557_2111</name>
</gene>
<reference evidence="1 2" key="1">
    <citation type="submission" date="2016-10" db="EMBL/GenBank/DDBJ databases">
        <authorList>
            <person name="Varghese N."/>
            <person name="Submissions S."/>
        </authorList>
    </citation>
    <scope>NUCLEOTIDE SEQUENCE [LARGE SCALE GENOMIC DNA]</scope>
    <source>
        <strain evidence="1 2">IBRC-M10081</strain>
    </source>
</reference>
<dbReference type="Gene3D" id="3.60.20.10">
    <property type="entry name" value="Glutamine Phosphoribosylpyrophosphate, subunit 1, domain 1"/>
    <property type="match status" value="1"/>
</dbReference>
<accession>A0A662Z9D7</accession>
<dbReference type="PANTHER" id="PTHR39328:SF1">
    <property type="entry name" value="BLL2871 PROTEIN"/>
    <property type="match status" value="1"/>
</dbReference>
<sequence length="216" mass="23635">MTFSISARCEKTNQLGVAISTAVLAVGARFAYAKAHVGAIASQSISNPYIAIRGLELLQNNLNASEVLAVVISRDPDRELRQVGIIDKNGQSAAFSGESCEGYCGHLTGHNYAIQGNTLVGEETLTAMEVAFITHKELSLAERLLKTIEAGQEAGGDNRGRQSAALLVVDNEEYPVVDLRVDEHDEPVKELRRIYEIANRELYPILKRMPKLLDEK</sequence>
<dbReference type="Proteomes" id="UP000243605">
    <property type="component" value="Unassembled WGS sequence"/>
</dbReference>
<dbReference type="RefSeq" id="WP_091476801.1">
    <property type="nucleotide sequence ID" value="NZ_FOIT01000008.1"/>
</dbReference>
<dbReference type="PANTHER" id="PTHR39328">
    <property type="entry name" value="BLL2871 PROTEIN"/>
    <property type="match status" value="1"/>
</dbReference>
<dbReference type="SUPFAM" id="SSF56235">
    <property type="entry name" value="N-terminal nucleophile aminohydrolases (Ntn hydrolases)"/>
    <property type="match status" value="1"/>
</dbReference>
<keyword evidence="2" id="KW-1185">Reference proteome</keyword>
<proteinExistence type="predicted"/>
<dbReference type="AlphaFoldDB" id="A0A662Z9D7"/>
<organism evidence="1 2">
    <name type="scientific">Aliicoccus persicus</name>
    <dbReference type="NCBI Taxonomy" id="930138"/>
    <lineage>
        <taxon>Bacteria</taxon>
        <taxon>Bacillati</taxon>
        <taxon>Bacillota</taxon>
        <taxon>Bacilli</taxon>
        <taxon>Bacillales</taxon>
        <taxon>Staphylococcaceae</taxon>
        <taxon>Aliicoccus</taxon>
    </lineage>
</organism>
<keyword evidence="1" id="KW-0378">Hydrolase</keyword>